<name>A0AA47LAJ0_VIBPH</name>
<accession>A0AA47LAJ0</accession>
<geneLocation type="plasmid" evidence="2 3">
    <name>pHLA</name>
</geneLocation>
<dbReference type="Proteomes" id="UP001156560">
    <property type="component" value="Plasmid pHLA"/>
</dbReference>
<evidence type="ECO:0008006" key="4">
    <source>
        <dbReference type="Google" id="ProtNLM"/>
    </source>
</evidence>
<reference evidence="2" key="1">
    <citation type="submission" date="2022-12" db="EMBL/GenBank/DDBJ databases">
        <title>Vibrio parahaemolyticus become highly virulent by producing novel Tc toxins.</title>
        <authorList>
            <person name="Yang F."/>
            <person name="You Y."/>
            <person name="Lai Q."/>
            <person name="Xu L."/>
            <person name="Li F."/>
        </authorList>
    </citation>
    <scope>NUCLEOTIDE SEQUENCE</scope>
    <source>
        <strain evidence="2">Vp-HL-202005</strain>
        <plasmid evidence="2">pHLA</plasmid>
    </source>
</reference>
<dbReference type="PROSITE" id="PS51257">
    <property type="entry name" value="PROKAR_LIPOPROTEIN"/>
    <property type="match status" value="1"/>
</dbReference>
<sequence>MMKLKSILTLAIALPLLSACDLVDDYNEMVNEQMADITIYISPVAELQIDDSEIGYVHGFEECPNESVNWLFGYSHSVGGNNCIKIDPENENIKVRVINDQVNLIETWNVSRVGDAVSLTRPNGFKVREPSNQS</sequence>
<dbReference type="EMBL" id="CP114196">
    <property type="protein sequence ID" value="WAT93733.1"/>
    <property type="molecule type" value="Genomic_DNA"/>
</dbReference>
<organism evidence="2 3">
    <name type="scientific">Vibrio parahaemolyticus</name>
    <dbReference type="NCBI Taxonomy" id="670"/>
    <lineage>
        <taxon>Bacteria</taxon>
        <taxon>Pseudomonadati</taxon>
        <taxon>Pseudomonadota</taxon>
        <taxon>Gammaproteobacteria</taxon>
        <taxon>Vibrionales</taxon>
        <taxon>Vibrionaceae</taxon>
        <taxon>Vibrio</taxon>
    </lineage>
</organism>
<feature type="signal peptide" evidence="1">
    <location>
        <begin position="1"/>
        <end position="18"/>
    </location>
</feature>
<dbReference type="AlphaFoldDB" id="A0AA47LAJ0"/>
<feature type="chain" id="PRO_5041417229" description="Lipoprotein" evidence="1">
    <location>
        <begin position="19"/>
        <end position="134"/>
    </location>
</feature>
<evidence type="ECO:0000256" key="1">
    <source>
        <dbReference type="SAM" id="SignalP"/>
    </source>
</evidence>
<evidence type="ECO:0000313" key="2">
    <source>
        <dbReference type="EMBL" id="WAT93733.1"/>
    </source>
</evidence>
<dbReference type="RefSeq" id="WP_138058895.1">
    <property type="nucleotide sequence ID" value="NZ_CP114196.1"/>
</dbReference>
<protein>
    <recommendedName>
        <fullName evidence="4">Lipoprotein</fullName>
    </recommendedName>
</protein>
<evidence type="ECO:0000313" key="3">
    <source>
        <dbReference type="Proteomes" id="UP001156560"/>
    </source>
</evidence>
<keyword evidence="1" id="KW-0732">Signal</keyword>
<proteinExistence type="predicted"/>
<keyword evidence="2" id="KW-0614">Plasmid</keyword>
<gene>
    <name evidence="2" type="ORF">O1Q84_25775</name>
</gene>